<proteinExistence type="predicted"/>
<dbReference type="Proteomes" id="UP000027138">
    <property type="component" value="Unassembled WGS sequence"/>
</dbReference>
<evidence type="ECO:0000313" key="1">
    <source>
        <dbReference type="EMBL" id="KDP20477.1"/>
    </source>
</evidence>
<sequence>MLEISLGLRIRDQFGLNLPYLTRNSFDSSFATAIHGSSVTRASSLELMGENIKQVMRSQLSPSVVHETVVNGMDFAGIAVASPRGRGDCVHATGGPIKAREVWKTDKRLQGSQSLPPLRRMVVGSRLREEERHWLAHAEEEKKKKNKGKRWVLEFSRPF</sequence>
<evidence type="ECO:0000313" key="2">
    <source>
        <dbReference type="Proteomes" id="UP000027138"/>
    </source>
</evidence>
<dbReference type="AlphaFoldDB" id="A0A067J9Q7"/>
<name>A0A067J9Q7_JATCU</name>
<accession>A0A067J9Q7</accession>
<organism evidence="1 2">
    <name type="scientific">Jatropha curcas</name>
    <name type="common">Barbados nut</name>
    <dbReference type="NCBI Taxonomy" id="180498"/>
    <lineage>
        <taxon>Eukaryota</taxon>
        <taxon>Viridiplantae</taxon>
        <taxon>Streptophyta</taxon>
        <taxon>Embryophyta</taxon>
        <taxon>Tracheophyta</taxon>
        <taxon>Spermatophyta</taxon>
        <taxon>Magnoliopsida</taxon>
        <taxon>eudicotyledons</taxon>
        <taxon>Gunneridae</taxon>
        <taxon>Pentapetalae</taxon>
        <taxon>rosids</taxon>
        <taxon>fabids</taxon>
        <taxon>Malpighiales</taxon>
        <taxon>Euphorbiaceae</taxon>
        <taxon>Crotonoideae</taxon>
        <taxon>Jatropheae</taxon>
        <taxon>Jatropha</taxon>
    </lineage>
</organism>
<keyword evidence="2" id="KW-1185">Reference proteome</keyword>
<gene>
    <name evidence="1" type="ORF">JCGZ_05088</name>
</gene>
<reference evidence="1 2" key="1">
    <citation type="journal article" date="2014" name="PLoS ONE">
        <title>Global Analysis of Gene Expression Profiles in Physic Nut (Jatropha curcas L.) Seedlings Exposed to Salt Stress.</title>
        <authorList>
            <person name="Zhang L."/>
            <person name="Zhang C."/>
            <person name="Wu P."/>
            <person name="Chen Y."/>
            <person name="Li M."/>
            <person name="Jiang H."/>
            <person name="Wu G."/>
        </authorList>
    </citation>
    <scope>NUCLEOTIDE SEQUENCE [LARGE SCALE GENOMIC DNA]</scope>
    <source>
        <strain evidence="2">cv. GZQX0401</strain>
        <tissue evidence="1">Young leaves</tissue>
    </source>
</reference>
<dbReference type="EMBL" id="KK915991">
    <property type="protein sequence ID" value="KDP20477.1"/>
    <property type="molecule type" value="Genomic_DNA"/>
</dbReference>
<protein>
    <submittedName>
        <fullName evidence="1">Uncharacterized protein</fullName>
    </submittedName>
</protein>